<sequence length="64" mass="7346">MDTLKFLVQILCKDNYNSYSIYMILAGLDQAFIDALLVFLYKEVVGPKELIVLFVCVNSLIRIN</sequence>
<dbReference type="AlphaFoldDB" id="A0AAF0U1Q7"/>
<keyword evidence="2" id="KW-1185">Reference proteome</keyword>
<proteinExistence type="predicted"/>
<evidence type="ECO:0000313" key="1">
    <source>
        <dbReference type="EMBL" id="WMV37649.1"/>
    </source>
</evidence>
<accession>A0AAF0U1Q7</accession>
<dbReference type="Proteomes" id="UP001234989">
    <property type="component" value="Chromosome 7"/>
</dbReference>
<dbReference type="EMBL" id="CP133618">
    <property type="protein sequence ID" value="WMV37649.1"/>
    <property type="molecule type" value="Genomic_DNA"/>
</dbReference>
<reference evidence="1" key="1">
    <citation type="submission" date="2023-08" db="EMBL/GenBank/DDBJ databases">
        <title>A de novo genome assembly of Solanum verrucosum Schlechtendal, a Mexican diploid species geographically isolated from the other diploid A-genome species in potato relatives.</title>
        <authorList>
            <person name="Hosaka K."/>
        </authorList>
    </citation>
    <scope>NUCLEOTIDE SEQUENCE</scope>
    <source>
        <tissue evidence="1">Young leaves</tissue>
    </source>
</reference>
<gene>
    <name evidence="1" type="ORF">MTR67_031034</name>
</gene>
<evidence type="ECO:0000313" key="2">
    <source>
        <dbReference type="Proteomes" id="UP001234989"/>
    </source>
</evidence>
<protein>
    <submittedName>
        <fullName evidence="1">Uncharacterized protein</fullName>
    </submittedName>
</protein>
<organism evidence="1 2">
    <name type="scientific">Solanum verrucosum</name>
    <dbReference type="NCBI Taxonomy" id="315347"/>
    <lineage>
        <taxon>Eukaryota</taxon>
        <taxon>Viridiplantae</taxon>
        <taxon>Streptophyta</taxon>
        <taxon>Embryophyta</taxon>
        <taxon>Tracheophyta</taxon>
        <taxon>Spermatophyta</taxon>
        <taxon>Magnoliopsida</taxon>
        <taxon>eudicotyledons</taxon>
        <taxon>Gunneridae</taxon>
        <taxon>Pentapetalae</taxon>
        <taxon>asterids</taxon>
        <taxon>lamiids</taxon>
        <taxon>Solanales</taxon>
        <taxon>Solanaceae</taxon>
        <taxon>Solanoideae</taxon>
        <taxon>Solaneae</taxon>
        <taxon>Solanum</taxon>
    </lineage>
</organism>
<name>A0AAF0U1Q7_SOLVR</name>